<dbReference type="GO" id="GO:0004674">
    <property type="term" value="F:protein serine/threonine kinase activity"/>
    <property type="evidence" value="ECO:0007669"/>
    <property type="project" value="TreeGrafter"/>
</dbReference>
<dbReference type="eggNOG" id="KOG0600">
    <property type="taxonomic scope" value="Eukaryota"/>
</dbReference>
<dbReference type="SUPFAM" id="SSF56112">
    <property type="entry name" value="Protein kinase-like (PK-like)"/>
    <property type="match status" value="1"/>
</dbReference>
<dbReference type="GO" id="GO:0005634">
    <property type="term" value="C:nucleus"/>
    <property type="evidence" value="ECO:0007669"/>
    <property type="project" value="TreeGrafter"/>
</dbReference>
<dbReference type="GO" id="GO:0005524">
    <property type="term" value="F:ATP binding"/>
    <property type="evidence" value="ECO:0007669"/>
    <property type="project" value="InterPro"/>
</dbReference>
<keyword evidence="3" id="KW-1185">Reference proteome</keyword>
<dbReference type="EMBL" id="GL983758">
    <property type="protein sequence ID" value="EGR32181.1"/>
    <property type="molecule type" value="Genomic_DNA"/>
</dbReference>
<dbReference type="GO" id="GO:0005737">
    <property type="term" value="C:cytoplasm"/>
    <property type="evidence" value="ECO:0007669"/>
    <property type="project" value="TreeGrafter"/>
</dbReference>
<dbReference type="CDD" id="cd00180">
    <property type="entry name" value="PKc"/>
    <property type="match status" value="1"/>
</dbReference>
<dbReference type="Pfam" id="PF00069">
    <property type="entry name" value="Pkinase"/>
    <property type="match status" value="1"/>
</dbReference>
<dbReference type="InterPro" id="IPR008271">
    <property type="entry name" value="Ser/Thr_kinase_AS"/>
</dbReference>
<dbReference type="STRING" id="857967.G0QRH5"/>
<organism evidence="2 3">
    <name type="scientific">Ichthyophthirius multifiliis</name>
    <name type="common">White spot disease agent</name>
    <name type="synonym">Ich</name>
    <dbReference type="NCBI Taxonomy" id="5932"/>
    <lineage>
        <taxon>Eukaryota</taxon>
        <taxon>Sar</taxon>
        <taxon>Alveolata</taxon>
        <taxon>Ciliophora</taxon>
        <taxon>Intramacronucleata</taxon>
        <taxon>Oligohymenophorea</taxon>
        <taxon>Hymenostomatida</taxon>
        <taxon>Ophryoglenina</taxon>
        <taxon>Ichthyophthirius</taxon>
    </lineage>
</organism>
<dbReference type="Proteomes" id="UP000008983">
    <property type="component" value="Unassembled WGS sequence"/>
</dbReference>
<dbReference type="SMART" id="SM00220">
    <property type="entry name" value="S_TKc"/>
    <property type="match status" value="1"/>
</dbReference>
<dbReference type="PROSITE" id="PS50011">
    <property type="entry name" value="PROTEIN_KINASE_DOM"/>
    <property type="match status" value="1"/>
</dbReference>
<dbReference type="InterPro" id="IPR011009">
    <property type="entry name" value="Kinase-like_dom_sf"/>
</dbReference>
<dbReference type="Gene3D" id="1.10.510.10">
    <property type="entry name" value="Transferase(Phosphotransferase) domain 1"/>
    <property type="match status" value="1"/>
</dbReference>
<dbReference type="PANTHER" id="PTHR44167">
    <property type="entry name" value="OVARIAN-SPECIFIC SERINE/THREONINE-PROTEIN KINASE LOK-RELATED"/>
    <property type="match status" value="1"/>
</dbReference>
<dbReference type="PROSITE" id="PS00108">
    <property type="entry name" value="PROTEIN_KINASE_ST"/>
    <property type="match status" value="1"/>
</dbReference>
<sequence>MALKIQNQSHKQAKEQEIKTEYNIIKQLNHPNIIKVFDYYDDLYLDSKFCEKENRGFTMELAKCDLLNFLKQTQKMPINPKQIKNIFLNIAKALDYLHNRGISHNDIKLENILIFDRRISINEIINHGWFKDNNFYEQKEEESC</sequence>
<dbReference type="PANTHER" id="PTHR44167:SF24">
    <property type="entry name" value="SERINE_THREONINE-PROTEIN KINASE CHK2"/>
    <property type="match status" value="1"/>
</dbReference>
<evidence type="ECO:0000259" key="1">
    <source>
        <dbReference type="PROSITE" id="PS50011"/>
    </source>
</evidence>
<dbReference type="AlphaFoldDB" id="G0QRH5"/>
<dbReference type="InterPro" id="IPR000719">
    <property type="entry name" value="Prot_kinase_dom"/>
</dbReference>
<dbReference type="InParanoid" id="G0QRH5"/>
<accession>G0QRH5</accession>
<dbReference type="GeneID" id="14908336"/>
<dbReference type="GO" id="GO:0044773">
    <property type="term" value="P:mitotic DNA damage checkpoint signaling"/>
    <property type="evidence" value="ECO:0007669"/>
    <property type="project" value="TreeGrafter"/>
</dbReference>
<dbReference type="OrthoDB" id="4062651at2759"/>
<reference evidence="2 3" key="1">
    <citation type="submission" date="2011-07" db="EMBL/GenBank/DDBJ databases">
        <authorList>
            <person name="Coyne R."/>
            <person name="Brami D."/>
            <person name="Johnson J."/>
            <person name="Hostetler J."/>
            <person name="Hannick L."/>
            <person name="Clark T."/>
            <person name="Cassidy-Hanley D."/>
            <person name="Inman J."/>
        </authorList>
    </citation>
    <scope>NUCLEOTIDE SEQUENCE [LARGE SCALE GENOMIC DNA]</scope>
    <source>
        <strain evidence="2 3">G5</strain>
    </source>
</reference>
<gene>
    <name evidence="2" type="ORF">IMG5_093050</name>
</gene>
<dbReference type="RefSeq" id="XP_004035667.1">
    <property type="nucleotide sequence ID" value="XM_004035619.1"/>
</dbReference>
<evidence type="ECO:0000313" key="3">
    <source>
        <dbReference type="Proteomes" id="UP000008983"/>
    </source>
</evidence>
<evidence type="ECO:0000313" key="2">
    <source>
        <dbReference type="EMBL" id="EGR32181.1"/>
    </source>
</evidence>
<name>G0QRH5_ICHMU</name>
<feature type="domain" description="Protein kinase" evidence="1">
    <location>
        <begin position="1"/>
        <end position="144"/>
    </location>
</feature>
<keyword evidence="2" id="KW-0808">Transferase</keyword>
<proteinExistence type="predicted"/>
<keyword evidence="2" id="KW-0418">Kinase</keyword>
<dbReference type="Gene3D" id="3.30.200.20">
    <property type="entry name" value="Phosphorylase Kinase, domain 1"/>
    <property type="match status" value="1"/>
</dbReference>
<protein>
    <submittedName>
        <fullName evidence="2">Protein kinase domain protein</fullName>
    </submittedName>
</protein>